<dbReference type="CDD" id="cd07721">
    <property type="entry name" value="yflN-like_MBL-fold"/>
    <property type="match status" value="1"/>
</dbReference>
<protein>
    <submittedName>
        <fullName evidence="2">Glyoxylase-like metal-dependent hydrolase (Beta-lactamase superfamily II)</fullName>
    </submittedName>
</protein>
<dbReference type="Pfam" id="PF00753">
    <property type="entry name" value="Lactamase_B"/>
    <property type="match status" value="1"/>
</dbReference>
<keyword evidence="3" id="KW-1185">Reference proteome</keyword>
<dbReference type="InterPro" id="IPR050855">
    <property type="entry name" value="NDM-1-like"/>
</dbReference>
<evidence type="ECO:0000313" key="3">
    <source>
        <dbReference type="Proteomes" id="UP000523079"/>
    </source>
</evidence>
<dbReference type="Proteomes" id="UP000523079">
    <property type="component" value="Unassembled WGS sequence"/>
</dbReference>
<dbReference type="PANTHER" id="PTHR42951">
    <property type="entry name" value="METALLO-BETA-LACTAMASE DOMAIN-CONTAINING"/>
    <property type="match status" value="1"/>
</dbReference>
<keyword evidence="2" id="KW-0378">Hydrolase</keyword>
<dbReference type="GO" id="GO:0016787">
    <property type="term" value="F:hydrolase activity"/>
    <property type="evidence" value="ECO:0007669"/>
    <property type="project" value="UniProtKB-KW"/>
</dbReference>
<dbReference type="EMBL" id="JACGWT010000004">
    <property type="protein sequence ID" value="MBA8795043.1"/>
    <property type="molecule type" value="Genomic_DNA"/>
</dbReference>
<organism evidence="2 3">
    <name type="scientific">Microlunatus kandeliicorticis</name>
    <dbReference type="NCBI Taxonomy" id="1759536"/>
    <lineage>
        <taxon>Bacteria</taxon>
        <taxon>Bacillati</taxon>
        <taxon>Actinomycetota</taxon>
        <taxon>Actinomycetes</taxon>
        <taxon>Propionibacteriales</taxon>
        <taxon>Propionibacteriaceae</taxon>
        <taxon>Microlunatus</taxon>
    </lineage>
</organism>
<dbReference type="InterPro" id="IPR001279">
    <property type="entry name" value="Metallo-B-lactamas"/>
</dbReference>
<sequence length="260" mass="27568">MSSSDIPGPLRRSRIRLDVAPGVHALTHAATNCYLLADEDGVTLVDACFASSWPLVERALELTGHTPGDLRALVLTHGHFDHVGFAASLVARRWLPVWVHPGDRRLARHPYRYRPECNRLAFPLRRPRSWPVLAAMVAAGALRTTGVTADHDLVDGAELPVPGRPRVLHLPGHTDGQCALLLPDRSVLVSGDALVTLDPYTGRTGPRLVAPAATAVVATARASVARLADVGADLLLPGHGDPWPHGVAAAASAALRSPIG</sequence>
<dbReference type="SUPFAM" id="SSF56281">
    <property type="entry name" value="Metallo-hydrolase/oxidoreductase"/>
    <property type="match status" value="1"/>
</dbReference>
<name>A0A7W3P6J4_9ACTN</name>
<dbReference type="AlphaFoldDB" id="A0A7W3P6J4"/>
<accession>A0A7W3P6J4</accession>
<dbReference type="Gene3D" id="3.60.15.10">
    <property type="entry name" value="Ribonuclease Z/Hydroxyacylglutathione hydrolase-like"/>
    <property type="match status" value="1"/>
</dbReference>
<feature type="domain" description="Metallo-beta-lactamase" evidence="1">
    <location>
        <begin position="30"/>
        <end position="239"/>
    </location>
</feature>
<evidence type="ECO:0000313" key="2">
    <source>
        <dbReference type="EMBL" id="MBA8795043.1"/>
    </source>
</evidence>
<proteinExistence type="predicted"/>
<dbReference type="InterPro" id="IPR036866">
    <property type="entry name" value="RibonucZ/Hydroxyglut_hydro"/>
</dbReference>
<reference evidence="2 3" key="1">
    <citation type="submission" date="2020-07" db="EMBL/GenBank/DDBJ databases">
        <title>Sequencing the genomes of 1000 actinobacteria strains.</title>
        <authorList>
            <person name="Klenk H.-P."/>
        </authorList>
    </citation>
    <scope>NUCLEOTIDE SEQUENCE [LARGE SCALE GENOMIC DNA]</scope>
    <source>
        <strain evidence="2 3">DSM 100723</strain>
    </source>
</reference>
<dbReference type="SMART" id="SM00849">
    <property type="entry name" value="Lactamase_B"/>
    <property type="match status" value="1"/>
</dbReference>
<gene>
    <name evidence="2" type="ORF">FHX74_002671</name>
</gene>
<dbReference type="RefSeq" id="WP_220483913.1">
    <property type="nucleotide sequence ID" value="NZ_JACGWT010000004.1"/>
</dbReference>
<evidence type="ECO:0000259" key="1">
    <source>
        <dbReference type="SMART" id="SM00849"/>
    </source>
</evidence>
<comment type="caution">
    <text evidence="2">The sequence shown here is derived from an EMBL/GenBank/DDBJ whole genome shotgun (WGS) entry which is preliminary data.</text>
</comment>